<comment type="cofactor">
    <cofactor evidence="14">
        <name>Zn(2+)</name>
        <dbReference type="ChEBI" id="CHEBI:29105"/>
    </cofactor>
    <text evidence="14">Binds 1 zinc ion per subunit.</text>
</comment>
<keyword evidence="8 14" id="KW-0479">Metal-binding</keyword>
<comment type="caution">
    <text evidence="18">The sequence shown here is derived from an EMBL/GenBank/DDBJ whole genome shotgun (WGS) entry which is preliminary data.</text>
</comment>
<keyword evidence="19" id="KW-1185">Reference proteome</keyword>
<keyword evidence="9 14" id="KW-0862">Zinc</keyword>
<comment type="similarity">
    <text evidence="3 15">Belongs to the galactose-1-phosphate uridylyltransferase type 1 family.</text>
</comment>
<keyword evidence="6 15" id="KW-0808">Transferase</keyword>
<dbReference type="EMBL" id="JAJOMB010000023">
    <property type="protein sequence ID" value="MCD5315629.1"/>
    <property type="molecule type" value="Genomic_DNA"/>
</dbReference>
<dbReference type="GO" id="GO:0008108">
    <property type="term" value="F:UDP-glucose:hexose-1-phosphate uridylyltransferase activity"/>
    <property type="evidence" value="ECO:0007669"/>
    <property type="project" value="UniProtKB-UniRule"/>
</dbReference>
<dbReference type="NCBIfam" id="TIGR00209">
    <property type="entry name" value="galT_1"/>
    <property type="match status" value="1"/>
</dbReference>
<dbReference type="Proteomes" id="UP001138997">
    <property type="component" value="Unassembled WGS sequence"/>
</dbReference>
<accession>A0A9X1NKU4</accession>
<protein>
    <recommendedName>
        <fullName evidence="5 12">Galactose-1-phosphate uridylyltransferase</fullName>
        <ecNumber evidence="4 12">2.7.7.12</ecNumber>
    </recommendedName>
</protein>
<feature type="active site" description="Tele-UMP-histidine intermediate" evidence="13">
    <location>
        <position position="148"/>
    </location>
</feature>
<feature type="binding site" evidence="14">
    <location>
        <position position="96"/>
    </location>
    <ligand>
        <name>Zn(2+)</name>
        <dbReference type="ChEBI" id="CHEBI:29105"/>
    </ligand>
</feature>
<dbReference type="SUPFAM" id="SSF54197">
    <property type="entry name" value="HIT-like"/>
    <property type="match status" value="2"/>
</dbReference>
<name>A0A9X1NKU4_9ACTN</name>
<evidence type="ECO:0000256" key="4">
    <source>
        <dbReference type="ARBA" id="ARBA00012384"/>
    </source>
</evidence>
<evidence type="ECO:0000259" key="16">
    <source>
        <dbReference type="Pfam" id="PF01087"/>
    </source>
</evidence>
<evidence type="ECO:0000256" key="1">
    <source>
        <dbReference type="ARBA" id="ARBA00001107"/>
    </source>
</evidence>
<evidence type="ECO:0000256" key="2">
    <source>
        <dbReference type="ARBA" id="ARBA00004947"/>
    </source>
</evidence>
<dbReference type="GO" id="GO:0005737">
    <property type="term" value="C:cytoplasm"/>
    <property type="evidence" value="ECO:0007669"/>
    <property type="project" value="TreeGrafter"/>
</dbReference>
<evidence type="ECO:0000256" key="8">
    <source>
        <dbReference type="ARBA" id="ARBA00022723"/>
    </source>
</evidence>
<keyword evidence="10 15" id="KW-0299">Galactose metabolism</keyword>
<organism evidence="18 19">
    <name type="scientific">Kineosporia babensis</name>
    <dbReference type="NCBI Taxonomy" id="499548"/>
    <lineage>
        <taxon>Bacteria</taxon>
        <taxon>Bacillati</taxon>
        <taxon>Actinomycetota</taxon>
        <taxon>Actinomycetes</taxon>
        <taxon>Kineosporiales</taxon>
        <taxon>Kineosporiaceae</taxon>
        <taxon>Kineosporia</taxon>
    </lineage>
</organism>
<dbReference type="AlphaFoldDB" id="A0A9X1NKU4"/>
<evidence type="ECO:0000256" key="15">
    <source>
        <dbReference type="RuleBase" id="RU000506"/>
    </source>
</evidence>
<evidence type="ECO:0000256" key="14">
    <source>
        <dbReference type="PIRSR" id="PIRSR000808-3"/>
    </source>
</evidence>
<sequence>MSERRFDPTTGEWITFATHRQNRTFLPPADACPLCPDPNNEWDGEIRRTDVQIAVFDNRFPALSPTPPAPDVDSDELFRAEPASGRCEVISYSSDHNATLAKLGPERISLLVNAWADRYQVLGSEGHAYVLPFENRGEAIGVTLHHPHGQIYAYDDIPARPLRELRTAAEYRTRTGRCVNCDVVAAELADGRRIVAESEHFVAHVPFWARYPYEVRIAPKAHTPSLVAVADEARDDLAGLLHRVFVGLDDLFGFPLPYVLGIFSSPLNGEASVAGWDGSWDDISHLHLLISPPNRSATKLKYIAGTEQMGGAYSTDIAPEVAAATLREKIPQS</sequence>
<evidence type="ECO:0000259" key="17">
    <source>
        <dbReference type="Pfam" id="PF02744"/>
    </source>
</evidence>
<evidence type="ECO:0000256" key="12">
    <source>
        <dbReference type="NCBIfam" id="TIGR00209"/>
    </source>
</evidence>
<evidence type="ECO:0000313" key="18">
    <source>
        <dbReference type="EMBL" id="MCD5315629.1"/>
    </source>
</evidence>
<feature type="domain" description="Galactose-1-phosphate uridyl transferase N-terminal" evidence="16">
    <location>
        <begin position="2"/>
        <end position="158"/>
    </location>
</feature>
<proteinExistence type="inferred from homology"/>
<evidence type="ECO:0000256" key="6">
    <source>
        <dbReference type="ARBA" id="ARBA00022679"/>
    </source>
</evidence>
<comment type="pathway">
    <text evidence="2 15">Carbohydrate metabolism; galactose metabolism.</text>
</comment>
<dbReference type="InterPro" id="IPR019779">
    <property type="entry name" value="GalP_UDPtransf1_His-AS"/>
</dbReference>
<dbReference type="PANTHER" id="PTHR11943">
    <property type="entry name" value="GALACTOSE-1-PHOSPHATE URIDYLYLTRANSFERASE"/>
    <property type="match status" value="1"/>
</dbReference>
<dbReference type="Pfam" id="PF02744">
    <property type="entry name" value="GalP_UDP_tr_C"/>
    <property type="match status" value="1"/>
</dbReference>
<dbReference type="EC" id="2.7.7.12" evidence="4 12"/>
<evidence type="ECO:0000256" key="13">
    <source>
        <dbReference type="PIRSR" id="PIRSR000808-1"/>
    </source>
</evidence>
<dbReference type="GO" id="GO:0008270">
    <property type="term" value="F:zinc ion binding"/>
    <property type="evidence" value="ECO:0007669"/>
    <property type="project" value="InterPro"/>
</dbReference>
<dbReference type="Gene3D" id="3.30.428.10">
    <property type="entry name" value="HIT-like"/>
    <property type="match status" value="2"/>
</dbReference>
<dbReference type="InterPro" id="IPR005849">
    <property type="entry name" value="GalP_Utransf_N"/>
</dbReference>
<feature type="binding site" evidence="14">
    <location>
        <position position="146"/>
    </location>
    <ligand>
        <name>Zn(2+)</name>
        <dbReference type="ChEBI" id="CHEBI:29105"/>
    </ligand>
</feature>
<keyword evidence="11 15" id="KW-0119">Carbohydrate metabolism</keyword>
<evidence type="ECO:0000256" key="7">
    <source>
        <dbReference type="ARBA" id="ARBA00022695"/>
    </source>
</evidence>
<dbReference type="Pfam" id="PF01087">
    <property type="entry name" value="GalP_UDP_transf"/>
    <property type="match status" value="1"/>
</dbReference>
<dbReference type="RefSeq" id="WP_231448446.1">
    <property type="nucleotide sequence ID" value="NZ_JAJOMB010000023.1"/>
</dbReference>
<dbReference type="PROSITE" id="PS00117">
    <property type="entry name" value="GAL_P_UDP_TRANSF_I"/>
    <property type="match status" value="1"/>
</dbReference>
<gene>
    <name evidence="18" type="primary">galT</name>
    <name evidence="18" type="ORF">LR394_32505</name>
</gene>
<evidence type="ECO:0000256" key="5">
    <source>
        <dbReference type="ARBA" id="ARBA00016340"/>
    </source>
</evidence>
<dbReference type="PIRSF" id="PIRSF000808">
    <property type="entry name" value="GalT"/>
    <property type="match status" value="1"/>
</dbReference>
<feature type="binding site" evidence="14">
    <location>
        <position position="32"/>
    </location>
    <ligand>
        <name>Zn(2+)</name>
        <dbReference type="ChEBI" id="CHEBI:29105"/>
    </ligand>
</feature>
<dbReference type="PANTHER" id="PTHR11943:SF1">
    <property type="entry name" value="GALACTOSE-1-PHOSPHATE URIDYLYLTRANSFERASE"/>
    <property type="match status" value="1"/>
</dbReference>
<evidence type="ECO:0000256" key="3">
    <source>
        <dbReference type="ARBA" id="ARBA00010951"/>
    </source>
</evidence>
<evidence type="ECO:0000256" key="11">
    <source>
        <dbReference type="ARBA" id="ARBA00023277"/>
    </source>
</evidence>
<evidence type="ECO:0000313" key="19">
    <source>
        <dbReference type="Proteomes" id="UP001138997"/>
    </source>
</evidence>
<feature type="binding site" evidence="14">
    <location>
        <position position="35"/>
    </location>
    <ligand>
        <name>Zn(2+)</name>
        <dbReference type="ChEBI" id="CHEBI:29105"/>
    </ligand>
</feature>
<feature type="domain" description="Galactose-1-phosphate uridyl transferase C-terminal" evidence="17">
    <location>
        <begin position="165"/>
        <end position="328"/>
    </location>
</feature>
<dbReference type="InterPro" id="IPR036265">
    <property type="entry name" value="HIT-like_sf"/>
</dbReference>
<evidence type="ECO:0000256" key="9">
    <source>
        <dbReference type="ARBA" id="ARBA00022833"/>
    </source>
</evidence>
<comment type="catalytic activity">
    <reaction evidence="1 15">
        <text>alpha-D-galactose 1-phosphate + UDP-alpha-D-glucose = alpha-D-glucose 1-phosphate + UDP-alpha-D-galactose</text>
        <dbReference type="Rhea" id="RHEA:13989"/>
        <dbReference type="ChEBI" id="CHEBI:58336"/>
        <dbReference type="ChEBI" id="CHEBI:58601"/>
        <dbReference type="ChEBI" id="CHEBI:58885"/>
        <dbReference type="ChEBI" id="CHEBI:66914"/>
        <dbReference type="EC" id="2.7.7.12"/>
    </reaction>
</comment>
<reference evidence="18" key="1">
    <citation type="submission" date="2021-11" db="EMBL/GenBank/DDBJ databases">
        <title>Streptomyces corallinus and Kineosporia corallina sp. nov., two new coral-derived marine actinobacteria.</title>
        <authorList>
            <person name="Buangrab K."/>
            <person name="Sutthacheep M."/>
            <person name="Yeemin T."/>
            <person name="Harunari E."/>
            <person name="Igarashi Y."/>
            <person name="Sripreechasak P."/>
            <person name="Kanchanasin P."/>
            <person name="Tanasupawat S."/>
            <person name="Phongsopitanun W."/>
        </authorList>
    </citation>
    <scope>NUCLEOTIDE SEQUENCE</scope>
    <source>
        <strain evidence="18">JCM 31032</strain>
    </source>
</reference>
<dbReference type="GO" id="GO:0033499">
    <property type="term" value="P:galactose catabolic process via UDP-galactose, Leloir pathway"/>
    <property type="evidence" value="ECO:0007669"/>
    <property type="project" value="TreeGrafter"/>
</dbReference>
<dbReference type="InterPro" id="IPR005850">
    <property type="entry name" value="GalP_Utransf_C"/>
</dbReference>
<dbReference type="InterPro" id="IPR001937">
    <property type="entry name" value="GalP_UDPtransf1"/>
</dbReference>
<keyword evidence="7 15" id="KW-0548">Nucleotidyltransferase</keyword>
<evidence type="ECO:0000256" key="10">
    <source>
        <dbReference type="ARBA" id="ARBA00023144"/>
    </source>
</evidence>